<comment type="pathway">
    <text evidence="11">Porphyrin-containing compound metabolism.</text>
</comment>
<keyword evidence="7" id="KW-0408">Iron</keyword>
<dbReference type="PANTHER" id="PTHR35457">
    <property type="entry name" value="HEME A SYNTHASE"/>
    <property type="match status" value="1"/>
</dbReference>
<evidence type="ECO:0000256" key="8">
    <source>
        <dbReference type="ARBA" id="ARBA00023133"/>
    </source>
</evidence>
<keyword evidence="6" id="KW-0560">Oxidoreductase</keyword>
<reference evidence="13 14" key="1">
    <citation type="journal article" date="2016" name="Nat. Commun.">
        <title>Thousands of microbial genomes shed light on interconnected biogeochemical processes in an aquifer system.</title>
        <authorList>
            <person name="Anantharaman K."/>
            <person name="Brown C.T."/>
            <person name="Hug L.A."/>
            <person name="Sharon I."/>
            <person name="Castelle C.J."/>
            <person name="Probst A.J."/>
            <person name="Thomas B.C."/>
            <person name="Singh A."/>
            <person name="Wilkins M.J."/>
            <person name="Karaoz U."/>
            <person name="Brodie E.L."/>
            <person name="Williams K.H."/>
            <person name="Hubbard S.S."/>
            <person name="Banfield J.F."/>
        </authorList>
    </citation>
    <scope>NUCLEOTIDE SEQUENCE [LARGE SCALE GENOMIC DNA]</scope>
</reference>
<keyword evidence="8" id="KW-0350">Heme biosynthesis</keyword>
<evidence type="ECO:0000256" key="12">
    <source>
        <dbReference type="SAM" id="Phobius"/>
    </source>
</evidence>
<evidence type="ECO:0000256" key="6">
    <source>
        <dbReference type="ARBA" id="ARBA00023002"/>
    </source>
</evidence>
<evidence type="ECO:0000256" key="11">
    <source>
        <dbReference type="ARBA" id="ARBA00023444"/>
    </source>
</evidence>
<dbReference type="Proteomes" id="UP000177583">
    <property type="component" value="Unassembled WGS sequence"/>
</dbReference>
<dbReference type="GO" id="GO:0046872">
    <property type="term" value="F:metal ion binding"/>
    <property type="evidence" value="ECO:0007669"/>
    <property type="project" value="UniProtKB-KW"/>
</dbReference>
<keyword evidence="9 12" id="KW-0472">Membrane</keyword>
<dbReference type="EMBL" id="MFNF01000001">
    <property type="protein sequence ID" value="OGH04923.1"/>
    <property type="molecule type" value="Genomic_DNA"/>
</dbReference>
<evidence type="ECO:0000313" key="13">
    <source>
        <dbReference type="EMBL" id="OGH04923.1"/>
    </source>
</evidence>
<evidence type="ECO:0000313" key="14">
    <source>
        <dbReference type="Proteomes" id="UP000177583"/>
    </source>
</evidence>
<dbReference type="InterPro" id="IPR050450">
    <property type="entry name" value="COX15/CtaA_HemeA_synthase"/>
</dbReference>
<keyword evidence="4" id="KW-0479">Metal-binding</keyword>
<proteinExistence type="predicted"/>
<sequence>MKLSGFAKYVWAVLVYNLGVILWGAYVRATGSGAGCGKHWPTCNGEVIPLEPSLKTLVEYSHRTTSGLALVTVLVMLVWAFKAFPKGHPARRGSALSVLFMITEGGLGAGLVLFELVAHDTSMARVWSMGLHLTNTFLLLSSLALTAWWASGGGDFSLKGQGAQGKKLYLGLLLVLVIGVTGAVTALGDTLFPPLEVGAGLVADGEGGVYFLKRLRVFHPILAVTLGLYLVFLGLSFRKPQFPPAIRTAGLLVIVSYVLQILVGVTNIFLKVPVSTQMIHLLCADLVWIFLVFLTAAVFSDRSTQG</sequence>
<feature type="transmembrane region" description="Helical" evidence="12">
    <location>
        <begin position="9"/>
        <end position="26"/>
    </location>
</feature>
<evidence type="ECO:0000256" key="3">
    <source>
        <dbReference type="ARBA" id="ARBA00022692"/>
    </source>
</evidence>
<comment type="caution">
    <text evidence="13">The sequence shown here is derived from an EMBL/GenBank/DDBJ whole genome shotgun (WGS) entry which is preliminary data.</text>
</comment>
<evidence type="ECO:0000256" key="2">
    <source>
        <dbReference type="ARBA" id="ARBA00022475"/>
    </source>
</evidence>
<evidence type="ECO:0000256" key="1">
    <source>
        <dbReference type="ARBA" id="ARBA00004141"/>
    </source>
</evidence>
<evidence type="ECO:0000256" key="4">
    <source>
        <dbReference type="ARBA" id="ARBA00022723"/>
    </source>
</evidence>
<evidence type="ECO:0000256" key="9">
    <source>
        <dbReference type="ARBA" id="ARBA00023136"/>
    </source>
</evidence>
<feature type="transmembrane region" description="Helical" evidence="12">
    <location>
        <begin position="217"/>
        <end position="237"/>
    </location>
</feature>
<feature type="transmembrane region" description="Helical" evidence="12">
    <location>
        <begin position="126"/>
        <end position="148"/>
    </location>
</feature>
<feature type="transmembrane region" description="Helical" evidence="12">
    <location>
        <begin position="93"/>
        <end position="114"/>
    </location>
</feature>
<dbReference type="GO" id="GO:0016020">
    <property type="term" value="C:membrane"/>
    <property type="evidence" value="ECO:0007669"/>
    <property type="project" value="UniProtKB-SubCell"/>
</dbReference>
<keyword evidence="3 12" id="KW-0812">Transmembrane</keyword>
<name>A0A1F6H3H4_9PROT</name>
<evidence type="ECO:0000256" key="7">
    <source>
        <dbReference type="ARBA" id="ARBA00023004"/>
    </source>
</evidence>
<dbReference type="AlphaFoldDB" id="A0A1F6H3H4"/>
<accession>A0A1F6H3H4</accession>
<evidence type="ECO:0000256" key="10">
    <source>
        <dbReference type="ARBA" id="ARBA00023157"/>
    </source>
</evidence>
<dbReference type="Pfam" id="PF02628">
    <property type="entry name" value="COX15-CtaA"/>
    <property type="match status" value="1"/>
</dbReference>
<feature type="transmembrane region" description="Helical" evidence="12">
    <location>
        <begin position="60"/>
        <end position="81"/>
    </location>
</feature>
<keyword evidence="2" id="KW-1003">Cell membrane</keyword>
<dbReference type="GO" id="GO:0016491">
    <property type="term" value="F:oxidoreductase activity"/>
    <property type="evidence" value="ECO:0007669"/>
    <property type="project" value="UniProtKB-KW"/>
</dbReference>
<dbReference type="GO" id="GO:0006784">
    <property type="term" value="P:heme A biosynthetic process"/>
    <property type="evidence" value="ECO:0007669"/>
    <property type="project" value="InterPro"/>
</dbReference>
<feature type="transmembrane region" description="Helical" evidence="12">
    <location>
        <begin position="249"/>
        <end position="272"/>
    </location>
</feature>
<feature type="transmembrane region" description="Helical" evidence="12">
    <location>
        <begin position="278"/>
        <end position="299"/>
    </location>
</feature>
<evidence type="ECO:0000256" key="5">
    <source>
        <dbReference type="ARBA" id="ARBA00022989"/>
    </source>
</evidence>
<keyword evidence="10" id="KW-1015">Disulfide bond</keyword>
<organism evidence="13 14">
    <name type="scientific">Candidatus Lambdaproteobacteria bacterium RIFOXYD2_FULL_56_26</name>
    <dbReference type="NCBI Taxonomy" id="1817773"/>
    <lineage>
        <taxon>Bacteria</taxon>
        <taxon>Pseudomonadati</taxon>
        <taxon>Pseudomonadota</taxon>
        <taxon>Candidatus Lambdaproteobacteria</taxon>
    </lineage>
</organism>
<keyword evidence="5 12" id="KW-1133">Transmembrane helix</keyword>
<feature type="transmembrane region" description="Helical" evidence="12">
    <location>
        <begin position="168"/>
        <end position="188"/>
    </location>
</feature>
<protein>
    <submittedName>
        <fullName evidence="13">Cytochrome oxidase assembly protein</fullName>
    </submittedName>
</protein>
<dbReference type="PANTHER" id="PTHR35457:SF1">
    <property type="entry name" value="HEME A SYNTHASE"/>
    <property type="match status" value="1"/>
</dbReference>
<comment type="subcellular location">
    <subcellularLocation>
        <location evidence="1">Membrane</location>
        <topology evidence="1">Multi-pass membrane protein</topology>
    </subcellularLocation>
</comment>
<gene>
    <name evidence="13" type="ORF">A2557_08080</name>
</gene>
<dbReference type="InterPro" id="IPR003780">
    <property type="entry name" value="COX15/CtaA_fam"/>
</dbReference>